<evidence type="ECO:0000256" key="2">
    <source>
        <dbReference type="ARBA" id="ARBA00022448"/>
    </source>
</evidence>
<feature type="transmembrane region" description="Helical" evidence="13">
    <location>
        <begin position="671"/>
        <end position="690"/>
    </location>
</feature>
<keyword evidence="2" id="KW-0813">Transport</keyword>
<feature type="domain" description="Ion transport" evidence="14">
    <location>
        <begin position="679"/>
        <end position="807"/>
    </location>
</feature>
<evidence type="ECO:0000256" key="3">
    <source>
        <dbReference type="ARBA" id="ARBA00022475"/>
    </source>
</evidence>
<dbReference type="InterPro" id="IPR005821">
    <property type="entry name" value="Ion_trans_dom"/>
</dbReference>
<accession>A0A7S4L0N2</accession>
<dbReference type="GO" id="GO:0005262">
    <property type="term" value="F:calcium channel activity"/>
    <property type="evidence" value="ECO:0007669"/>
    <property type="project" value="TreeGrafter"/>
</dbReference>
<evidence type="ECO:0000313" key="15">
    <source>
        <dbReference type="EMBL" id="CAE2310764.1"/>
    </source>
</evidence>
<keyword evidence="7" id="KW-0106">Calcium</keyword>
<organism evidence="15">
    <name type="scientific">Guillardia theta</name>
    <name type="common">Cryptophyte</name>
    <name type="synonym">Cryptomonas phi</name>
    <dbReference type="NCBI Taxonomy" id="55529"/>
    <lineage>
        <taxon>Eukaryota</taxon>
        <taxon>Cryptophyceae</taxon>
        <taxon>Pyrenomonadales</taxon>
        <taxon>Geminigeraceae</taxon>
        <taxon>Guillardia</taxon>
    </lineage>
</organism>
<feature type="compositionally biased region" description="Polar residues" evidence="12">
    <location>
        <begin position="128"/>
        <end position="141"/>
    </location>
</feature>
<evidence type="ECO:0000256" key="11">
    <source>
        <dbReference type="ARBA" id="ARBA00023303"/>
    </source>
</evidence>
<feature type="compositionally biased region" description="Polar residues" evidence="12">
    <location>
        <begin position="16"/>
        <end position="27"/>
    </location>
</feature>
<dbReference type="Gene3D" id="1.25.40.20">
    <property type="entry name" value="Ankyrin repeat-containing domain"/>
    <property type="match status" value="1"/>
</dbReference>
<evidence type="ECO:0000256" key="1">
    <source>
        <dbReference type="ARBA" id="ARBA00004651"/>
    </source>
</evidence>
<feature type="compositionally biased region" description="Basic and acidic residues" evidence="12">
    <location>
        <begin position="36"/>
        <end position="47"/>
    </location>
</feature>
<keyword evidence="5 13" id="KW-0812">Transmembrane</keyword>
<evidence type="ECO:0000256" key="13">
    <source>
        <dbReference type="SAM" id="Phobius"/>
    </source>
</evidence>
<evidence type="ECO:0000256" key="10">
    <source>
        <dbReference type="ARBA" id="ARBA00023136"/>
    </source>
</evidence>
<evidence type="ECO:0000256" key="9">
    <source>
        <dbReference type="ARBA" id="ARBA00023065"/>
    </source>
</evidence>
<protein>
    <recommendedName>
        <fullName evidence="14">Ion transport domain-containing protein</fullName>
    </recommendedName>
</protein>
<keyword evidence="9" id="KW-0406">Ion transport</keyword>
<keyword evidence="6" id="KW-0677">Repeat</keyword>
<dbReference type="InterPro" id="IPR024862">
    <property type="entry name" value="TRPV"/>
</dbReference>
<dbReference type="GO" id="GO:0005886">
    <property type="term" value="C:plasma membrane"/>
    <property type="evidence" value="ECO:0007669"/>
    <property type="project" value="UniProtKB-SubCell"/>
</dbReference>
<feature type="region of interest" description="Disordered" evidence="12">
    <location>
        <begin position="112"/>
        <end position="141"/>
    </location>
</feature>
<dbReference type="PANTHER" id="PTHR10582">
    <property type="entry name" value="TRANSIENT RECEPTOR POTENTIAL ION CHANNEL PROTEIN"/>
    <property type="match status" value="1"/>
</dbReference>
<keyword evidence="3" id="KW-1003">Cell membrane</keyword>
<feature type="region of interest" description="Disordered" evidence="12">
    <location>
        <begin position="1"/>
        <end position="94"/>
    </location>
</feature>
<sequence length="890" mass="100989">MSHSKRKLEADLENVSKASKSQRTHPQNPLPADSNAPEHIEHVEHDPSSSPSLPDTTAAAPAESDQQQTEHSDPSQEPLHDFKAPKHYRGRRLSQSIDDRFSAIYFATTATRIESQPAQSQREDADNSDSSNIPGSISQLSPADTQALDCANEGTAAVNSVRRLLGKDISRIFSLLRSWSVSDMAMAGKQLSHDSDANTQNAKQVLKKLEKGTIWHAVSYADTLEGQQSFVAANAKSNQLWQVGEERGVMGETPLHLAVLYCSSEAHKKMIFDLWDTYPALRCAIYEGQLYHGENVLHIAIVKRLGIQVIQKFLSPKEGKILLEQRATGRFFSDPRESDGCCNFGEYPLAFAACSNQKDTFDYLVQCGAKLDIFTGNHRNLLHLLVLHSVHRPQQDVDSDIFEATALESHYDDPCEWCRDMFDHIQKLMMEKGIYEEMWDAQDVEGYTPLTLCAARGSRKMFDHLFQKLMKKEWQYGPVTCSRLYLHGVDIPIDTREQMSKSVIEVVVESERLDIISEGPLDKILDTKWEKYAKRIFSQRFVRALVVASVLTVIIAVDSEHPLGALLLLLAEIVWPCLHLEPFLRELRRMSATGLSTSAWSNLGSMKSLGPLLDFPLAFLLLYLRVVVPSLTLRASSRGEDMEVPPLPSNAVVLEVSRREKLGVSQVEKQILILQTIFAFQNIFTTLMGFPEFGHFVLMLLKMLREDFRKFFGIYIVVLFGFAQLFYVSSNLQNTGWGSFVDALMVGFNATLKEINDNLSEEGNSDWMTKNCVNIVVLGNFFFVSIVLINLLIAMMSSTYERIDQRAQKQWKLERARIVIDIDKDMKECERMREENVYWKVEMTKIGGKVVSERFVMFTTSEDRADYLLDRRREQEEGGRIGEKKGRKKR</sequence>
<dbReference type="GO" id="GO:0098703">
    <property type="term" value="P:calcium ion import across plasma membrane"/>
    <property type="evidence" value="ECO:0007669"/>
    <property type="project" value="TreeGrafter"/>
</dbReference>
<dbReference type="EMBL" id="HBKN01027464">
    <property type="protein sequence ID" value="CAE2310764.1"/>
    <property type="molecule type" value="Transcribed_RNA"/>
</dbReference>
<dbReference type="InterPro" id="IPR036770">
    <property type="entry name" value="Ankyrin_rpt-contain_sf"/>
</dbReference>
<evidence type="ECO:0000259" key="14">
    <source>
        <dbReference type="Pfam" id="PF00520"/>
    </source>
</evidence>
<dbReference type="Pfam" id="PF00520">
    <property type="entry name" value="Ion_trans"/>
    <property type="match status" value="1"/>
</dbReference>
<evidence type="ECO:0000256" key="6">
    <source>
        <dbReference type="ARBA" id="ARBA00022737"/>
    </source>
</evidence>
<evidence type="ECO:0000256" key="4">
    <source>
        <dbReference type="ARBA" id="ARBA00022568"/>
    </source>
</evidence>
<dbReference type="SUPFAM" id="SSF48403">
    <property type="entry name" value="Ankyrin repeat"/>
    <property type="match status" value="1"/>
</dbReference>
<comment type="subcellular location">
    <subcellularLocation>
        <location evidence="1">Cell membrane</location>
        <topology evidence="1">Multi-pass membrane protein</topology>
    </subcellularLocation>
</comment>
<reference evidence="15" key="1">
    <citation type="submission" date="2021-01" db="EMBL/GenBank/DDBJ databases">
        <authorList>
            <person name="Corre E."/>
            <person name="Pelletier E."/>
            <person name="Niang G."/>
            <person name="Scheremetjew M."/>
            <person name="Finn R."/>
            <person name="Kale V."/>
            <person name="Holt S."/>
            <person name="Cochrane G."/>
            <person name="Meng A."/>
            <person name="Brown T."/>
            <person name="Cohen L."/>
        </authorList>
    </citation>
    <scope>NUCLEOTIDE SEQUENCE</scope>
    <source>
        <strain evidence="15">CCMP 2712</strain>
    </source>
</reference>
<feature type="compositionally biased region" description="Low complexity" evidence="12">
    <location>
        <begin position="48"/>
        <end position="62"/>
    </location>
</feature>
<dbReference type="InterPro" id="IPR002110">
    <property type="entry name" value="Ankyrin_rpt"/>
</dbReference>
<evidence type="ECO:0000256" key="8">
    <source>
        <dbReference type="ARBA" id="ARBA00022989"/>
    </source>
</evidence>
<proteinExistence type="predicted"/>
<feature type="transmembrane region" description="Helical" evidence="13">
    <location>
        <begin position="711"/>
        <end position="729"/>
    </location>
</feature>
<keyword evidence="11" id="KW-0407">Ion channel</keyword>
<keyword evidence="4" id="KW-0109">Calcium transport</keyword>
<feature type="transmembrane region" description="Helical" evidence="13">
    <location>
        <begin position="775"/>
        <end position="796"/>
    </location>
</feature>
<dbReference type="SMART" id="SM00248">
    <property type="entry name" value="ANK"/>
    <property type="match status" value="4"/>
</dbReference>
<dbReference type="AlphaFoldDB" id="A0A7S4L0N2"/>
<dbReference type="PANTHER" id="PTHR10582:SF2">
    <property type="entry name" value="INACTIVE"/>
    <property type="match status" value="1"/>
</dbReference>
<feature type="compositionally biased region" description="Basic and acidic residues" evidence="12">
    <location>
        <begin position="68"/>
        <end position="84"/>
    </location>
</feature>
<evidence type="ECO:0000256" key="7">
    <source>
        <dbReference type="ARBA" id="ARBA00022837"/>
    </source>
</evidence>
<keyword evidence="10 13" id="KW-0472">Membrane</keyword>
<evidence type="ECO:0000256" key="12">
    <source>
        <dbReference type="SAM" id="MobiDB-lite"/>
    </source>
</evidence>
<keyword evidence="8 13" id="KW-1133">Transmembrane helix</keyword>
<evidence type="ECO:0000256" key="5">
    <source>
        <dbReference type="ARBA" id="ARBA00022692"/>
    </source>
</evidence>
<name>A0A7S4L0N2_GUITH</name>
<gene>
    <name evidence="15" type="ORF">GTHE00462_LOCUS21242</name>
</gene>